<evidence type="ECO:0000256" key="6">
    <source>
        <dbReference type="SAM" id="Phobius"/>
    </source>
</evidence>
<keyword evidence="4 6" id="KW-1133">Transmembrane helix</keyword>
<keyword evidence="2" id="KW-0813">Transport</keyword>
<gene>
    <name evidence="7" type="ORF">DFH07DRAFT_964638</name>
</gene>
<protein>
    <submittedName>
        <fullName evidence="7">Uncharacterized protein</fullName>
    </submittedName>
</protein>
<evidence type="ECO:0000313" key="8">
    <source>
        <dbReference type="Proteomes" id="UP001215280"/>
    </source>
</evidence>
<dbReference type="AlphaFoldDB" id="A0AAD7IHP2"/>
<dbReference type="PANTHER" id="PTHR43791">
    <property type="entry name" value="PERMEASE-RELATED"/>
    <property type="match status" value="1"/>
</dbReference>
<dbReference type="PANTHER" id="PTHR43791:SF65">
    <property type="entry name" value="MAJOR FACILITATOR SUPERFAMILY (MFS) PROFILE DOMAIN-CONTAINING PROTEIN-RELATED"/>
    <property type="match status" value="1"/>
</dbReference>
<dbReference type="EMBL" id="JARJLG010000119">
    <property type="protein sequence ID" value="KAJ7742119.1"/>
    <property type="molecule type" value="Genomic_DNA"/>
</dbReference>
<evidence type="ECO:0000256" key="1">
    <source>
        <dbReference type="ARBA" id="ARBA00004141"/>
    </source>
</evidence>
<evidence type="ECO:0000256" key="3">
    <source>
        <dbReference type="ARBA" id="ARBA00022692"/>
    </source>
</evidence>
<dbReference type="Proteomes" id="UP001215280">
    <property type="component" value="Unassembled WGS sequence"/>
</dbReference>
<keyword evidence="8" id="KW-1185">Reference proteome</keyword>
<evidence type="ECO:0000256" key="4">
    <source>
        <dbReference type="ARBA" id="ARBA00022989"/>
    </source>
</evidence>
<comment type="subcellular location">
    <subcellularLocation>
        <location evidence="1">Membrane</location>
        <topology evidence="1">Multi-pass membrane protein</topology>
    </subcellularLocation>
</comment>
<comment type="caution">
    <text evidence="7">The sequence shown here is derived from an EMBL/GenBank/DDBJ whole genome shotgun (WGS) entry which is preliminary data.</text>
</comment>
<evidence type="ECO:0000256" key="2">
    <source>
        <dbReference type="ARBA" id="ARBA00022448"/>
    </source>
</evidence>
<feature type="transmembrane region" description="Helical" evidence="6">
    <location>
        <begin position="83"/>
        <end position="102"/>
    </location>
</feature>
<sequence length="109" mass="12332">MASGILEITGHGWKGWQYLFLIEGLLTLAFGVFTLFYLSLPSTTQTASRFRGKQGWFTSRQETIMRDDPTKSDMQALTDYDLYPLYAIGIEGFALATVKAYFTLTLRSL</sequence>
<keyword evidence="3 6" id="KW-0812">Transmembrane</keyword>
<reference evidence="7" key="1">
    <citation type="submission" date="2023-03" db="EMBL/GenBank/DDBJ databases">
        <title>Massive genome expansion in bonnet fungi (Mycena s.s.) driven by repeated elements and novel gene families across ecological guilds.</title>
        <authorList>
            <consortium name="Lawrence Berkeley National Laboratory"/>
            <person name="Harder C.B."/>
            <person name="Miyauchi S."/>
            <person name="Viragh M."/>
            <person name="Kuo A."/>
            <person name="Thoen E."/>
            <person name="Andreopoulos B."/>
            <person name="Lu D."/>
            <person name="Skrede I."/>
            <person name="Drula E."/>
            <person name="Henrissat B."/>
            <person name="Morin E."/>
            <person name="Kohler A."/>
            <person name="Barry K."/>
            <person name="LaButti K."/>
            <person name="Morin E."/>
            <person name="Salamov A."/>
            <person name="Lipzen A."/>
            <person name="Mereny Z."/>
            <person name="Hegedus B."/>
            <person name="Baldrian P."/>
            <person name="Stursova M."/>
            <person name="Weitz H."/>
            <person name="Taylor A."/>
            <person name="Grigoriev I.V."/>
            <person name="Nagy L.G."/>
            <person name="Martin F."/>
            <person name="Kauserud H."/>
        </authorList>
    </citation>
    <scope>NUCLEOTIDE SEQUENCE</scope>
    <source>
        <strain evidence="7">CBHHK188m</strain>
    </source>
</reference>
<evidence type="ECO:0000313" key="7">
    <source>
        <dbReference type="EMBL" id="KAJ7742119.1"/>
    </source>
</evidence>
<feature type="transmembrane region" description="Helical" evidence="6">
    <location>
        <begin position="18"/>
        <end position="40"/>
    </location>
</feature>
<name>A0AAD7IHP2_9AGAR</name>
<dbReference type="GO" id="GO:0022857">
    <property type="term" value="F:transmembrane transporter activity"/>
    <property type="evidence" value="ECO:0007669"/>
    <property type="project" value="TreeGrafter"/>
</dbReference>
<organism evidence="7 8">
    <name type="scientific">Mycena maculata</name>
    <dbReference type="NCBI Taxonomy" id="230809"/>
    <lineage>
        <taxon>Eukaryota</taxon>
        <taxon>Fungi</taxon>
        <taxon>Dikarya</taxon>
        <taxon>Basidiomycota</taxon>
        <taxon>Agaricomycotina</taxon>
        <taxon>Agaricomycetes</taxon>
        <taxon>Agaricomycetidae</taxon>
        <taxon>Agaricales</taxon>
        <taxon>Marasmiineae</taxon>
        <taxon>Mycenaceae</taxon>
        <taxon>Mycena</taxon>
    </lineage>
</organism>
<accession>A0AAD7IHP2</accession>
<dbReference type="GO" id="GO:0016020">
    <property type="term" value="C:membrane"/>
    <property type="evidence" value="ECO:0007669"/>
    <property type="project" value="UniProtKB-SubCell"/>
</dbReference>
<keyword evidence="5 6" id="KW-0472">Membrane</keyword>
<proteinExistence type="predicted"/>
<evidence type="ECO:0000256" key="5">
    <source>
        <dbReference type="ARBA" id="ARBA00023136"/>
    </source>
</evidence>